<organism evidence="1 2">
    <name type="scientific">Biomphalaria pfeifferi</name>
    <name type="common">Bloodfluke planorb</name>
    <name type="synonym">Freshwater snail</name>
    <dbReference type="NCBI Taxonomy" id="112525"/>
    <lineage>
        <taxon>Eukaryota</taxon>
        <taxon>Metazoa</taxon>
        <taxon>Spiralia</taxon>
        <taxon>Lophotrochozoa</taxon>
        <taxon>Mollusca</taxon>
        <taxon>Gastropoda</taxon>
        <taxon>Heterobranchia</taxon>
        <taxon>Euthyneura</taxon>
        <taxon>Panpulmonata</taxon>
        <taxon>Hygrophila</taxon>
        <taxon>Lymnaeoidea</taxon>
        <taxon>Planorbidae</taxon>
        <taxon>Biomphalaria</taxon>
    </lineage>
</organism>
<keyword evidence="2" id="KW-1185">Reference proteome</keyword>
<evidence type="ECO:0000313" key="2">
    <source>
        <dbReference type="Proteomes" id="UP001233172"/>
    </source>
</evidence>
<comment type="caution">
    <text evidence="1">The sequence shown here is derived from an EMBL/GenBank/DDBJ whole genome shotgun (WGS) entry which is preliminary data.</text>
</comment>
<reference evidence="1" key="2">
    <citation type="submission" date="2023-04" db="EMBL/GenBank/DDBJ databases">
        <authorList>
            <person name="Bu L."/>
            <person name="Lu L."/>
            <person name="Laidemitt M.R."/>
            <person name="Zhang S.M."/>
            <person name="Mutuku M."/>
            <person name="Mkoji G."/>
            <person name="Steinauer M."/>
            <person name="Loker E.S."/>
        </authorList>
    </citation>
    <scope>NUCLEOTIDE SEQUENCE</scope>
    <source>
        <strain evidence="1">KasaAsao</strain>
        <tissue evidence="1">Whole Snail</tissue>
    </source>
</reference>
<dbReference type="EMBL" id="JASAOG010000366">
    <property type="protein sequence ID" value="KAK0040006.1"/>
    <property type="molecule type" value="Genomic_DNA"/>
</dbReference>
<reference evidence="1" key="1">
    <citation type="journal article" date="2023" name="PLoS Negl. Trop. Dis.">
        <title>A genome sequence for Biomphalaria pfeifferi, the major vector snail for the human-infecting parasite Schistosoma mansoni.</title>
        <authorList>
            <person name="Bu L."/>
            <person name="Lu L."/>
            <person name="Laidemitt M.R."/>
            <person name="Zhang S.M."/>
            <person name="Mutuku M."/>
            <person name="Mkoji G."/>
            <person name="Steinauer M."/>
            <person name="Loker E.S."/>
        </authorList>
    </citation>
    <scope>NUCLEOTIDE SEQUENCE</scope>
    <source>
        <strain evidence="1">KasaAsao</strain>
    </source>
</reference>
<sequence>MYPHYLKDGAGALSKFSHYEVVVGGKSTTRYNGSPSNLMFVFPASSPMTSFCTFGASHNFEAENLHPAFKFLSTM</sequence>
<protein>
    <submittedName>
        <fullName evidence="1">Uncharacterized protein</fullName>
    </submittedName>
</protein>
<proteinExistence type="predicted"/>
<accession>A0AAD8APE9</accession>
<gene>
    <name evidence="1" type="ORF">Bpfe_030575</name>
</gene>
<name>A0AAD8APE9_BIOPF</name>
<dbReference type="Proteomes" id="UP001233172">
    <property type="component" value="Unassembled WGS sequence"/>
</dbReference>
<dbReference type="AlphaFoldDB" id="A0AAD8APE9"/>
<evidence type="ECO:0000313" key="1">
    <source>
        <dbReference type="EMBL" id="KAK0040006.1"/>
    </source>
</evidence>